<dbReference type="RefSeq" id="WP_262683516.1">
    <property type="nucleotide sequence ID" value="NZ_JAOQIO010000018.1"/>
</dbReference>
<keyword evidence="2" id="KW-1185">Reference proteome</keyword>
<sequence>MRFEYRLSGLGWADGCIEINENICYFTTSYMTNALKDFLDVLVSVIPSCVPEDELKTSNTFEWYEEPAGTQWTLTRQNCKTIHIIIVAYKDIHQRLDPMIEIDAHCDIVDLVYAVVQELDILIKTHGIIGFKKCWDTHDFPLTNFLILKNYILTNNNIDIIEYEEKGCQLHKTDINKDIELLLINMEIK</sequence>
<dbReference type="EMBL" id="JAOQIO010000018">
    <property type="protein sequence ID" value="MCU6792109.1"/>
    <property type="molecule type" value="Genomic_DNA"/>
</dbReference>
<reference evidence="1 2" key="1">
    <citation type="submission" date="2022-09" db="EMBL/GenBank/DDBJ databases">
        <authorList>
            <person name="Han X.L."/>
            <person name="Wang Q."/>
            <person name="Lu T."/>
        </authorList>
    </citation>
    <scope>NUCLEOTIDE SEQUENCE [LARGE SCALE GENOMIC DNA]</scope>
    <source>
        <strain evidence="1 2">WQ 127069</strain>
    </source>
</reference>
<name>A0ABT2UBV6_9BACL</name>
<organism evidence="1 2">
    <name type="scientific">Paenibacillus baimaensis</name>
    <dbReference type="NCBI Taxonomy" id="2982185"/>
    <lineage>
        <taxon>Bacteria</taxon>
        <taxon>Bacillati</taxon>
        <taxon>Bacillota</taxon>
        <taxon>Bacilli</taxon>
        <taxon>Bacillales</taxon>
        <taxon>Paenibacillaceae</taxon>
        <taxon>Paenibacillus</taxon>
    </lineage>
</organism>
<evidence type="ECO:0000313" key="1">
    <source>
        <dbReference type="EMBL" id="MCU6792109.1"/>
    </source>
</evidence>
<gene>
    <name evidence="1" type="ORF">OB236_08215</name>
</gene>
<evidence type="ECO:0000313" key="2">
    <source>
        <dbReference type="Proteomes" id="UP001652445"/>
    </source>
</evidence>
<comment type="caution">
    <text evidence="1">The sequence shown here is derived from an EMBL/GenBank/DDBJ whole genome shotgun (WGS) entry which is preliminary data.</text>
</comment>
<proteinExistence type="predicted"/>
<accession>A0ABT2UBV6</accession>
<protein>
    <submittedName>
        <fullName evidence="1">Uncharacterized protein</fullName>
    </submittedName>
</protein>
<dbReference type="Proteomes" id="UP001652445">
    <property type="component" value="Unassembled WGS sequence"/>
</dbReference>